<proteinExistence type="predicted"/>
<name>A0ABZ2JVH1_9BACT</name>
<evidence type="ECO:0000313" key="1">
    <source>
        <dbReference type="EMBL" id="WXA90478.1"/>
    </source>
</evidence>
<organism evidence="1 2">
    <name type="scientific">Pendulispora brunnea</name>
    <dbReference type="NCBI Taxonomy" id="2905690"/>
    <lineage>
        <taxon>Bacteria</taxon>
        <taxon>Pseudomonadati</taxon>
        <taxon>Myxococcota</taxon>
        <taxon>Myxococcia</taxon>
        <taxon>Myxococcales</taxon>
        <taxon>Sorangiineae</taxon>
        <taxon>Pendulisporaceae</taxon>
        <taxon>Pendulispora</taxon>
    </lineage>
</organism>
<sequence length="90" mass="9666">MTDSRLRASQFERRPAEISSVLTPDQAVAAAIILGAKLIVPIHYGVNGAEGYSELPNPEAALVAAASRRGIDVEVARPGDWLNWNGKRRG</sequence>
<dbReference type="EMBL" id="CP089982">
    <property type="protein sequence ID" value="WXA90478.1"/>
    <property type="molecule type" value="Genomic_DNA"/>
</dbReference>
<evidence type="ECO:0008006" key="3">
    <source>
        <dbReference type="Google" id="ProtNLM"/>
    </source>
</evidence>
<protein>
    <recommendedName>
        <fullName evidence="3">Metallo-beta-lactamase domain-containing protein</fullName>
    </recommendedName>
</protein>
<dbReference type="Proteomes" id="UP001379533">
    <property type="component" value="Chromosome"/>
</dbReference>
<reference evidence="1 2" key="1">
    <citation type="submission" date="2021-12" db="EMBL/GenBank/DDBJ databases">
        <title>Discovery of the Pendulisporaceae a myxobacterial family with distinct sporulation behavior and unique specialized metabolism.</title>
        <authorList>
            <person name="Garcia R."/>
            <person name="Popoff A."/>
            <person name="Bader C.D."/>
            <person name="Loehr J."/>
            <person name="Walesch S."/>
            <person name="Walt C."/>
            <person name="Boldt J."/>
            <person name="Bunk B."/>
            <person name="Haeckl F.J.F.P.J."/>
            <person name="Gunesch A.P."/>
            <person name="Birkelbach J."/>
            <person name="Nuebel U."/>
            <person name="Pietschmann T."/>
            <person name="Bach T."/>
            <person name="Mueller R."/>
        </authorList>
    </citation>
    <scope>NUCLEOTIDE SEQUENCE [LARGE SCALE GENOMIC DNA]</scope>
    <source>
        <strain evidence="1 2">MSr12523</strain>
    </source>
</reference>
<gene>
    <name evidence="1" type="ORF">LZC95_28955</name>
</gene>
<evidence type="ECO:0000313" key="2">
    <source>
        <dbReference type="Proteomes" id="UP001379533"/>
    </source>
</evidence>
<keyword evidence="2" id="KW-1185">Reference proteome</keyword>
<dbReference type="RefSeq" id="WP_394841091.1">
    <property type="nucleotide sequence ID" value="NZ_CP089982.1"/>
</dbReference>
<accession>A0ABZ2JVH1</accession>